<comment type="caution">
    <text evidence="1">The sequence shown here is derived from an EMBL/GenBank/DDBJ whole genome shotgun (WGS) entry which is preliminary data.</text>
</comment>
<evidence type="ECO:0000313" key="1">
    <source>
        <dbReference type="EMBL" id="GBM70836.1"/>
    </source>
</evidence>
<proteinExistence type="predicted"/>
<protein>
    <submittedName>
        <fullName evidence="1">Uncharacterized protein</fullName>
    </submittedName>
</protein>
<accession>A0A4Y2I0Z7</accession>
<sequence length="84" mass="9835">MEKTSPFFTWFCSPIQLKRRSERGEKISMQSFTGSEHQVWLFCVQRSALWIVLNGFRVTQFADRDGDRVCGRSARPLRTTIFDS</sequence>
<dbReference type="EMBL" id="BGPR01104782">
    <property type="protein sequence ID" value="GBM70836.1"/>
    <property type="molecule type" value="Genomic_DNA"/>
</dbReference>
<dbReference type="AlphaFoldDB" id="A0A4Y2I0Z7"/>
<reference evidence="1 2" key="1">
    <citation type="journal article" date="2019" name="Sci. Rep.">
        <title>Orb-weaving spider Araneus ventricosus genome elucidates the spidroin gene catalogue.</title>
        <authorList>
            <person name="Kono N."/>
            <person name="Nakamura H."/>
            <person name="Ohtoshi R."/>
            <person name="Moran D.A.P."/>
            <person name="Shinohara A."/>
            <person name="Yoshida Y."/>
            <person name="Fujiwara M."/>
            <person name="Mori M."/>
            <person name="Tomita M."/>
            <person name="Arakawa K."/>
        </authorList>
    </citation>
    <scope>NUCLEOTIDE SEQUENCE [LARGE SCALE GENOMIC DNA]</scope>
</reference>
<gene>
    <name evidence="1" type="ORF">AVEN_193683_1</name>
</gene>
<name>A0A4Y2I0Z7_ARAVE</name>
<keyword evidence="2" id="KW-1185">Reference proteome</keyword>
<organism evidence="1 2">
    <name type="scientific">Araneus ventricosus</name>
    <name type="common">Orbweaver spider</name>
    <name type="synonym">Epeira ventricosa</name>
    <dbReference type="NCBI Taxonomy" id="182803"/>
    <lineage>
        <taxon>Eukaryota</taxon>
        <taxon>Metazoa</taxon>
        <taxon>Ecdysozoa</taxon>
        <taxon>Arthropoda</taxon>
        <taxon>Chelicerata</taxon>
        <taxon>Arachnida</taxon>
        <taxon>Araneae</taxon>
        <taxon>Araneomorphae</taxon>
        <taxon>Entelegynae</taxon>
        <taxon>Araneoidea</taxon>
        <taxon>Araneidae</taxon>
        <taxon>Araneus</taxon>
    </lineage>
</organism>
<evidence type="ECO:0000313" key="2">
    <source>
        <dbReference type="Proteomes" id="UP000499080"/>
    </source>
</evidence>
<dbReference type="Proteomes" id="UP000499080">
    <property type="component" value="Unassembled WGS sequence"/>
</dbReference>